<evidence type="ECO:0000256" key="6">
    <source>
        <dbReference type="ARBA" id="ARBA00022801"/>
    </source>
</evidence>
<evidence type="ECO:0000259" key="10">
    <source>
        <dbReference type="PROSITE" id="PS50013"/>
    </source>
</evidence>
<evidence type="ECO:0000256" key="1">
    <source>
        <dbReference type="ARBA" id="ARBA00004123"/>
    </source>
</evidence>
<evidence type="ECO:0008006" key="14">
    <source>
        <dbReference type="Google" id="ProtNLM"/>
    </source>
</evidence>
<comment type="caution">
    <text evidence="12">The sequence shown here is derived from an EMBL/GenBank/DDBJ whole genome shotgun (WGS) entry which is preliminary data.</text>
</comment>
<keyword evidence="3" id="KW-0548">Nucleotidyltransferase</keyword>
<organism evidence="12 13">
    <name type="scientific">Aphanomyces euteiches</name>
    <dbReference type="NCBI Taxonomy" id="100861"/>
    <lineage>
        <taxon>Eukaryota</taxon>
        <taxon>Sar</taxon>
        <taxon>Stramenopiles</taxon>
        <taxon>Oomycota</taxon>
        <taxon>Saprolegniomycetes</taxon>
        <taxon>Saprolegniales</taxon>
        <taxon>Verrucalvaceae</taxon>
        <taxon>Aphanomyces</taxon>
    </lineage>
</organism>
<evidence type="ECO:0000256" key="8">
    <source>
        <dbReference type="ARBA" id="ARBA00023242"/>
    </source>
</evidence>
<dbReference type="SUPFAM" id="SSF54160">
    <property type="entry name" value="Chromo domain-like"/>
    <property type="match status" value="1"/>
</dbReference>
<dbReference type="InterPro" id="IPR041588">
    <property type="entry name" value="Integrase_H2C2"/>
</dbReference>
<accession>A0A6G0WP62</accession>
<dbReference type="GO" id="GO:0003676">
    <property type="term" value="F:nucleic acid binding"/>
    <property type="evidence" value="ECO:0007669"/>
    <property type="project" value="InterPro"/>
</dbReference>
<evidence type="ECO:0000256" key="2">
    <source>
        <dbReference type="ARBA" id="ARBA00022679"/>
    </source>
</evidence>
<keyword evidence="4" id="KW-0540">Nuclease</keyword>
<keyword evidence="7" id="KW-0695">RNA-directed DNA polymerase</keyword>
<dbReference type="GO" id="GO:0016787">
    <property type="term" value="F:hydrolase activity"/>
    <property type="evidence" value="ECO:0007669"/>
    <property type="project" value="UniProtKB-KW"/>
</dbReference>
<protein>
    <recommendedName>
        <fullName evidence="14">Reverse transcriptase</fullName>
    </recommendedName>
</protein>
<dbReference type="InterPro" id="IPR023779">
    <property type="entry name" value="Chromodomain_CS"/>
</dbReference>
<evidence type="ECO:0000256" key="5">
    <source>
        <dbReference type="ARBA" id="ARBA00022759"/>
    </source>
</evidence>
<evidence type="ECO:0000259" key="11">
    <source>
        <dbReference type="PROSITE" id="PS50994"/>
    </source>
</evidence>
<dbReference type="GO" id="GO:0004519">
    <property type="term" value="F:endonuclease activity"/>
    <property type="evidence" value="ECO:0007669"/>
    <property type="project" value="UniProtKB-KW"/>
</dbReference>
<reference evidence="12 13" key="1">
    <citation type="submission" date="2019-07" db="EMBL/GenBank/DDBJ databases">
        <title>Genomics analysis of Aphanomyces spp. identifies a new class of oomycete effector associated with host adaptation.</title>
        <authorList>
            <person name="Gaulin E."/>
        </authorList>
    </citation>
    <scope>NUCLEOTIDE SEQUENCE [LARGE SCALE GENOMIC DNA]</scope>
    <source>
        <strain evidence="12 13">ATCC 201684</strain>
    </source>
</reference>
<dbReference type="Proteomes" id="UP000481153">
    <property type="component" value="Unassembled WGS sequence"/>
</dbReference>
<evidence type="ECO:0000256" key="3">
    <source>
        <dbReference type="ARBA" id="ARBA00022695"/>
    </source>
</evidence>
<evidence type="ECO:0000313" key="13">
    <source>
        <dbReference type="Proteomes" id="UP000481153"/>
    </source>
</evidence>
<evidence type="ECO:0000256" key="4">
    <source>
        <dbReference type="ARBA" id="ARBA00022722"/>
    </source>
</evidence>
<feature type="domain" description="Integrase catalytic" evidence="11">
    <location>
        <begin position="931"/>
        <end position="1092"/>
    </location>
</feature>
<dbReference type="Gene3D" id="3.30.420.10">
    <property type="entry name" value="Ribonuclease H-like superfamily/Ribonuclease H"/>
    <property type="match status" value="1"/>
</dbReference>
<dbReference type="InterPro" id="IPR043128">
    <property type="entry name" value="Rev_trsase/Diguanyl_cyclase"/>
</dbReference>
<dbReference type="VEuPathDB" id="FungiDB:AeMF1_020819"/>
<dbReference type="Gene3D" id="3.30.70.270">
    <property type="match status" value="1"/>
</dbReference>
<dbReference type="Gene3D" id="3.10.10.10">
    <property type="entry name" value="HIV Type 1 Reverse Transcriptase, subunit A, domain 1"/>
    <property type="match status" value="1"/>
</dbReference>
<name>A0A6G0WP62_9STRA</name>
<keyword evidence="8" id="KW-0539">Nucleus</keyword>
<dbReference type="VEuPathDB" id="FungiDB:AeMF1_011727"/>
<evidence type="ECO:0000313" key="12">
    <source>
        <dbReference type="EMBL" id="KAF0729137.1"/>
    </source>
</evidence>
<keyword evidence="6" id="KW-0378">Hydrolase</keyword>
<dbReference type="GO" id="GO:0015074">
    <property type="term" value="P:DNA integration"/>
    <property type="evidence" value="ECO:0007669"/>
    <property type="project" value="InterPro"/>
</dbReference>
<dbReference type="GO" id="GO:0005634">
    <property type="term" value="C:nucleus"/>
    <property type="evidence" value="ECO:0007669"/>
    <property type="project" value="UniProtKB-SubCell"/>
</dbReference>
<keyword evidence="2" id="KW-0808">Transferase</keyword>
<evidence type="ECO:0000256" key="9">
    <source>
        <dbReference type="SAM" id="MobiDB-lite"/>
    </source>
</evidence>
<evidence type="ECO:0000256" key="7">
    <source>
        <dbReference type="ARBA" id="ARBA00022918"/>
    </source>
</evidence>
<dbReference type="Gene3D" id="1.10.340.70">
    <property type="match status" value="1"/>
</dbReference>
<dbReference type="InterPro" id="IPR036397">
    <property type="entry name" value="RNaseH_sf"/>
</dbReference>
<feature type="region of interest" description="Disordered" evidence="9">
    <location>
        <begin position="331"/>
        <end position="351"/>
    </location>
</feature>
<dbReference type="SUPFAM" id="SSF56672">
    <property type="entry name" value="DNA/RNA polymerases"/>
    <property type="match status" value="1"/>
</dbReference>
<dbReference type="PANTHER" id="PTHR37984:SF5">
    <property type="entry name" value="PROTEIN NYNRIN-LIKE"/>
    <property type="match status" value="1"/>
</dbReference>
<dbReference type="InterPro" id="IPR041373">
    <property type="entry name" value="RT_RNaseH"/>
</dbReference>
<dbReference type="InterPro" id="IPR016197">
    <property type="entry name" value="Chromo-like_dom_sf"/>
</dbReference>
<keyword evidence="13" id="KW-1185">Reference proteome</keyword>
<dbReference type="PANTHER" id="PTHR37984">
    <property type="entry name" value="PROTEIN CBG26694"/>
    <property type="match status" value="1"/>
</dbReference>
<sequence>MGQDEIWVLNAPAIPQPPSFKGSTKTKRWNIMREYQKYANQIEALQSAGERPFPMPVSACMDYATKKRVAMFDLEKEHSQVTEQEWIAWFMEAYDTNPMEIDTLRSRLSAAIQFDMRIPDADSRVSRMLDLLMPALEADHQEWVIEQEGKMVVELIVKAIRPAPLKRAVEKQLLLTRNKPMKSNVVRFIKRVLTLPSILLDSGSDESVVTKGLIDTLDHLGSGVCVHEQSPLLLRPYGSTSKPLRVYRQAKFKAIALETSFGPLMLRGLSAWVDETSSDVDLLIGKPVMEKLGFSSDGLLVSALKQKSIWDVEDVVETTGGTARVQLLRESARSGDDGDGEDDGLCMTPSLEKRSGEVDEVRSVLEAKIGDAIANGLNQVQAKELRRVLFDHIDVFRLDFGRDLPVDVEPLKVRLKDGAVPVKCALRRYPPAHMEYLRNLEAAGLIYRNNRATWASAPRIPSHQRLDDTYALAHAQSGRRDGYDHVFFTLDWLKGYWQLPLHPDCQMLFSFMTPFGVYTPTRILMGQTDAVAFCQSIISADGIAHDPDRVQGLRDLEYPATGADLQQFLCATNWMRTSIPDYARLVEPLRGLLEVAVRSAGGSSKKAALARVKLAAIGWSKDHAKCFDDVKDTLGRMVPLAHPTPEKIICLFTDASVSHWGAACTQIPKGDLELPLEEQRHEPLAFLSGSFTGSSCRWPTIEKEAFAVVEACKRLEYLLLREEDFRSFTDHRNLIYIFNPLALGYGVINISLHARTCVGDDNVWGDLLSRWGAAARPEVVARLRRLVTVVSPLQMHDFEWPTANTIVQVQRDAIGADREGVMSNESLEVAENTELTTVRADRVVPMADRVVDMADRIWVPDDARDLQQRLCIIAHQGAAGHRGVAATTEVLLSKFEWKVARSNVKAFIQGCLHCLCIDGEIVPRPWGSALHAQRPNELIHFDWLQLPIAENGWQYVLVVKDDMSGFCRLFPSRSATAEATADALMEWFTTHGTVLTWVYDDGSHFKNEVVHKIKKLLGAHHHITTPHTPWANGTIEVVNRLILRVPRSLISEMKLKVNEWYRVLPLVQGALNHQPSDRLGGIAPITAFQGLPANATPPLAGFVHPRTKIVHDIDWLDAARVKIMAELRVSLDRVHLDVIKISKNRREKARARREMKKNVVKFPNKLALNWRGPACVVRVVSDYLMEVEQLVEPYDVSLHHASRLKMYAESGLEVTDDLVQHIAYGDEGFYVEDLLKVRCNDDGNFELLVKWMGLDREESSWEPAIQLYEDIPVILRRRIKSHQSEAMVAKLQQSLEEHLGHSL</sequence>
<dbReference type="InterPro" id="IPR050951">
    <property type="entry name" value="Retrovirus_Pol_polyprotein"/>
</dbReference>
<proteinExistence type="predicted"/>
<dbReference type="Pfam" id="PF17917">
    <property type="entry name" value="RT_RNaseH"/>
    <property type="match status" value="1"/>
</dbReference>
<gene>
    <name evidence="12" type="ORF">Ae201684_013115</name>
</gene>
<dbReference type="Pfam" id="PF00665">
    <property type="entry name" value="rve"/>
    <property type="match status" value="1"/>
</dbReference>
<dbReference type="GO" id="GO:0003964">
    <property type="term" value="F:RNA-directed DNA polymerase activity"/>
    <property type="evidence" value="ECO:0007669"/>
    <property type="project" value="UniProtKB-KW"/>
</dbReference>
<keyword evidence="5" id="KW-0255">Endonuclease</keyword>
<feature type="domain" description="Chromo" evidence="10">
    <location>
        <begin position="1229"/>
        <end position="1290"/>
    </location>
</feature>
<dbReference type="Pfam" id="PF17921">
    <property type="entry name" value="Integrase_H2C2"/>
    <property type="match status" value="1"/>
</dbReference>
<dbReference type="InterPro" id="IPR000953">
    <property type="entry name" value="Chromo/chromo_shadow_dom"/>
</dbReference>
<dbReference type="Pfam" id="PF00385">
    <property type="entry name" value="Chromo"/>
    <property type="match status" value="1"/>
</dbReference>
<dbReference type="PROSITE" id="PS00598">
    <property type="entry name" value="CHROMO_1"/>
    <property type="match status" value="1"/>
</dbReference>
<dbReference type="InterPro" id="IPR023780">
    <property type="entry name" value="Chromo_domain"/>
</dbReference>
<dbReference type="PROSITE" id="PS50994">
    <property type="entry name" value="INTEGRASE"/>
    <property type="match status" value="1"/>
</dbReference>
<dbReference type="InterPro" id="IPR001584">
    <property type="entry name" value="Integrase_cat-core"/>
</dbReference>
<comment type="subcellular location">
    <subcellularLocation>
        <location evidence="1">Nucleus</location>
    </subcellularLocation>
</comment>
<dbReference type="SMART" id="SM00298">
    <property type="entry name" value="CHROMO"/>
    <property type="match status" value="1"/>
</dbReference>
<dbReference type="InterPro" id="IPR043502">
    <property type="entry name" value="DNA/RNA_pol_sf"/>
</dbReference>
<dbReference type="InterPro" id="IPR012337">
    <property type="entry name" value="RNaseH-like_sf"/>
</dbReference>
<dbReference type="SUPFAM" id="SSF53098">
    <property type="entry name" value="Ribonuclease H-like"/>
    <property type="match status" value="1"/>
</dbReference>
<dbReference type="Gene3D" id="2.40.50.40">
    <property type="match status" value="1"/>
</dbReference>
<dbReference type="EMBL" id="VJMJ01000167">
    <property type="protein sequence ID" value="KAF0729137.1"/>
    <property type="molecule type" value="Genomic_DNA"/>
</dbReference>
<dbReference type="PROSITE" id="PS50013">
    <property type="entry name" value="CHROMO_2"/>
    <property type="match status" value="1"/>
</dbReference>